<dbReference type="InterPro" id="IPR027357">
    <property type="entry name" value="DOCKER_dom"/>
</dbReference>
<accession>A0A8B9VYU0</accession>
<dbReference type="SUPFAM" id="SSF50729">
    <property type="entry name" value="PH domain-like"/>
    <property type="match status" value="1"/>
</dbReference>
<evidence type="ECO:0000256" key="3">
    <source>
        <dbReference type="PROSITE-ProRule" id="PRU00983"/>
    </source>
</evidence>
<dbReference type="PROSITE" id="PS50003">
    <property type="entry name" value="PH_DOMAIN"/>
    <property type="match status" value="1"/>
</dbReference>
<dbReference type="InterPro" id="IPR035892">
    <property type="entry name" value="C2_domain_sf"/>
</dbReference>
<dbReference type="InterPro" id="IPR027007">
    <property type="entry name" value="C2_DOCK-type_domain"/>
</dbReference>
<dbReference type="GO" id="GO:0007264">
    <property type="term" value="P:small GTPase-mediated signal transduction"/>
    <property type="evidence" value="ECO:0007669"/>
    <property type="project" value="InterPro"/>
</dbReference>
<dbReference type="Ensembl" id="ENSAZOT00000032287.1">
    <property type="protein sequence ID" value="ENSAZOP00000030171.1"/>
    <property type="gene ID" value="ENSAZOG00000013220.1"/>
</dbReference>
<dbReference type="CDD" id="cd08697">
    <property type="entry name" value="C2_Dock-D"/>
    <property type="match status" value="1"/>
</dbReference>
<dbReference type="FunFam" id="1.20.58.740:FF:000001">
    <property type="entry name" value="dedicator of cytokinesis protein 9 isoform X1"/>
    <property type="match status" value="1"/>
</dbReference>
<dbReference type="InterPro" id="IPR046773">
    <property type="entry name" value="DOCKER_Lobe_C"/>
</dbReference>
<evidence type="ECO:0000256" key="2">
    <source>
        <dbReference type="ARBA" id="ARBA00022658"/>
    </source>
</evidence>
<dbReference type="InterPro" id="IPR043162">
    <property type="entry name" value="DOCK_C_lobe_C"/>
</dbReference>
<name>A0A8B9VYU0_9AVES</name>
<keyword evidence="4" id="KW-0175">Coiled coil</keyword>
<dbReference type="Pfam" id="PF20422">
    <property type="entry name" value="DHR-2_Lobe_B"/>
    <property type="match status" value="1"/>
</dbReference>
<dbReference type="PANTHER" id="PTHR23317">
    <property type="entry name" value="DEDICATOR OF CYTOKINESIS DOCK"/>
    <property type="match status" value="1"/>
</dbReference>
<evidence type="ECO:0008006" key="10">
    <source>
        <dbReference type="Google" id="ProtNLM"/>
    </source>
</evidence>
<dbReference type="Gene3D" id="2.30.29.30">
    <property type="entry name" value="Pleckstrin-homology domain (PH domain)/Phosphotyrosine-binding domain (PTB)"/>
    <property type="match status" value="1"/>
</dbReference>
<reference evidence="8" key="2">
    <citation type="submission" date="2025-09" db="UniProtKB">
        <authorList>
            <consortium name="Ensembl"/>
        </authorList>
    </citation>
    <scope>IDENTIFICATION</scope>
</reference>
<comment type="similarity">
    <text evidence="3">Belongs to the DOCK family.</text>
</comment>
<dbReference type="GO" id="GO:0005085">
    <property type="term" value="F:guanyl-nucleotide exchange factor activity"/>
    <property type="evidence" value="ECO:0007669"/>
    <property type="project" value="UniProtKB-KW"/>
</dbReference>
<organism evidence="8 9">
    <name type="scientific">Anas zonorhyncha</name>
    <name type="common">Eastern spot-billed duck</name>
    <dbReference type="NCBI Taxonomy" id="75864"/>
    <lineage>
        <taxon>Eukaryota</taxon>
        <taxon>Metazoa</taxon>
        <taxon>Chordata</taxon>
        <taxon>Craniata</taxon>
        <taxon>Vertebrata</taxon>
        <taxon>Euteleostomi</taxon>
        <taxon>Archelosauria</taxon>
        <taxon>Archosauria</taxon>
        <taxon>Dinosauria</taxon>
        <taxon>Saurischia</taxon>
        <taxon>Theropoda</taxon>
        <taxon>Coelurosauria</taxon>
        <taxon>Aves</taxon>
        <taxon>Neognathae</taxon>
        <taxon>Galloanserae</taxon>
        <taxon>Anseriformes</taxon>
        <taxon>Anatidae</taxon>
        <taxon>Anatinae</taxon>
        <taxon>Anas</taxon>
    </lineage>
</organism>
<dbReference type="InterPro" id="IPR046769">
    <property type="entry name" value="DOCKER_Lobe_A"/>
</dbReference>
<sequence>MNKGEMHDSQLHVYLNFVISVYSELRLFMTTSGIKTQHAKDSRSNVVSCSFISRSCNNKVRRFAFELKMQDKSSYLLAADSEIEMEEWINTLNKILQLNFEAAMQEKRNGESHEGKWNEIENHFHLIVEAEIKIKSESRVKLFALDPDAQKLDFSGIEPDVKPFEEKFGKKILVKCNDLSFNLQSCVAENEEGPTTNVEPFFVTLSLFDIKNNRKISADFHVDLNHTSVRHMLSNAPQPMMNGSGDSSHRIQDIYETMLQYPKQGIFSVTCPHPDIFLVARIEKVLQGSITHCAEPYMKSSDSSKVAQKVLKNAKQACQRLGQYRMPFAWAARTLFKDASGTLDKNARFSPLFRQDSNKLSNEDMLKLLADFRKPEKMAKLPVILGNLDVTIDNVSPDFPNYVNSSYIPMKQFENSTKTLVTLEIEEFVPCIPRHTQPFTIYNNHLYVYPKHLKYDSQKTFAKARNIAVCIEFKDSDEEDSLPLKCIYGRPGGPVFTRSAFAAVLHHHQNPEFYDEIKIELPTQLHEKHHLLFTFYHVSCDNSSKGSTKKKDVVETQVGYSWLPLIKDGRVVTNEQHIPVSANLPPGYLSYQEHSGPEIKWVDGGKQLLKISTHLVSTVYTQDQHLHNFFQYCQKTESGARAIGTDLVKYLKSLHAMEGHVMIAFLPTVLNQLFRVLTRATQEEVAVNVTRVIIHIVAQCHEEGLDSYLRSYVKYAYKAEPYVASEYKTVHEELTKSMTTILKPSADFLTSNKLLKYSWFFFEVLIKSMAQYLIENSKVKLLRNQRFSASFHHAVETVVNMLMPHITQKYRDNPEASKNANHSLAAFIKRCFTFMDRGFVFKQINNYISCFAPGDPKTLFEFKFEFLRVVCNHEHYIPLNLPMPFGKGRVQRYQDLHLDYSLTDEFCKNHFLVGLLLREVGNALQEFREVRQIAISVLKNLMIKHSFDDRYSHQARIATMYLPLFGLLIENVQRINVKDVSPFPVNPSSNVNPSSVAGVNKAIQNILVHYEFKNFSDKMHLFSLQNQQSSTLGSSVVRYDKLDQAEIKSLLMCFLHILRSMSEGSVSLTFCVLCRVCLHQFQYMGKRYIARNQEGLGSIVHDRKSQTLPVSRNRTGMMHARLQQLSSLDNSLTFNHSYGHSDADVLHQSLLEANIATEVCLTILDTLSLFTMAFKNQLLTDHGHNPLMKKVFDVYLCFLQKNQSETALKNVFNALRTLIYKFPSTFYEGRADMCSALCYEILKYCNSKLSSIRTEASQLLYFLMRNNFDYTGKKSFVRTHLQVVISVSQLIADVVGIGGTRFQQSLSIINNCANHDRIIKHTTFPSDVKDLTKRIRTVLMATAQMKEHENDPEMLVDLQYSLAKSYASTPELRKTWLDSMARIHVKNGDLSEAAMCYVHVAALVAEYLTRKGMFRQGCTAFRVITPNIDEEASMMEDVGMQDVHFNEDVLMELLEQCADGLWKAERYELIADIYKLIIPIYEKRRDFERLAHLYDTLHRAYSKVTEVMHTGKRLLGTYFRVAFFGQGFFEDEDGKEYIYKEPKLTPLSEISQRLQKLYSDKFGSENVKMIQDSGKVNPKDLDSKYAYIQVTHVVPYFEEKELQERKTDFERTHNIRRFMFEMPFTQAGKRQGGVEEQCKRRTVLTAIHCFPYVKKRIPVMYQHHTDLNPIEVAIDEMSKKVAELRQLCASAEVDMIKLQLKLQGSVSVQVNAGPLAYARAFLDDTNTKRYPDNKVKLLKEVFRQFVEACGHALGINERLIKEDQLEYQEEMKANYREMAKELSEIMHEQEKCTLCFTSEDCVAFISIGV</sequence>
<dbReference type="Gene3D" id="1.25.40.410">
    <property type="match status" value="1"/>
</dbReference>
<reference evidence="8" key="1">
    <citation type="submission" date="2025-08" db="UniProtKB">
        <authorList>
            <consortium name="Ensembl"/>
        </authorList>
    </citation>
    <scope>IDENTIFICATION</scope>
</reference>
<dbReference type="InterPro" id="IPR037809">
    <property type="entry name" value="C2_Dock-D"/>
</dbReference>
<dbReference type="FunFam" id="2.60.40.150:FF:000015">
    <property type="entry name" value="dedicator of cytokinesis protein 9 isoform X1"/>
    <property type="match status" value="1"/>
</dbReference>
<evidence type="ECO:0000259" key="6">
    <source>
        <dbReference type="PROSITE" id="PS51650"/>
    </source>
</evidence>
<dbReference type="SUPFAM" id="SSF48371">
    <property type="entry name" value="ARM repeat"/>
    <property type="match status" value="1"/>
</dbReference>
<keyword evidence="9" id="KW-1185">Reference proteome</keyword>
<dbReference type="Pfam" id="PF20421">
    <property type="entry name" value="DHR-2_Lobe_C"/>
    <property type="match status" value="1"/>
</dbReference>
<keyword evidence="2" id="KW-0344">Guanine-nucleotide releasing factor</keyword>
<feature type="domain" description="C2 DOCK-type" evidence="6">
    <location>
        <begin position="443"/>
        <end position="616"/>
    </location>
</feature>
<evidence type="ECO:0000256" key="1">
    <source>
        <dbReference type="ARBA" id="ARBA00022553"/>
    </source>
</evidence>
<evidence type="ECO:0000259" key="5">
    <source>
        <dbReference type="PROSITE" id="PS50003"/>
    </source>
</evidence>
<dbReference type="Pfam" id="PF06920">
    <property type="entry name" value="DHR-2_Lobe_A"/>
    <property type="match status" value="1"/>
</dbReference>
<dbReference type="InterPro" id="IPR011993">
    <property type="entry name" value="PH-like_dom_sf"/>
</dbReference>
<proteinExistence type="inferred from homology"/>
<dbReference type="InterPro" id="IPR046770">
    <property type="entry name" value="DOCKER_Lobe_B"/>
</dbReference>
<dbReference type="Proteomes" id="UP000694549">
    <property type="component" value="Unplaced"/>
</dbReference>
<evidence type="ECO:0000313" key="9">
    <source>
        <dbReference type="Proteomes" id="UP000694549"/>
    </source>
</evidence>
<dbReference type="InterPro" id="IPR026791">
    <property type="entry name" value="DOCK"/>
</dbReference>
<dbReference type="FunFam" id="1.25.40.410:FF:000001">
    <property type="entry name" value="dedicator of cytokinesis protein 9 isoform X2"/>
    <property type="match status" value="1"/>
</dbReference>
<feature type="domain" description="DOCKER" evidence="7">
    <location>
        <begin position="1364"/>
        <end position="1791"/>
    </location>
</feature>
<dbReference type="InterPro" id="IPR043161">
    <property type="entry name" value="DOCK_C_lobe_A"/>
</dbReference>
<dbReference type="InterPro" id="IPR016024">
    <property type="entry name" value="ARM-type_fold"/>
</dbReference>
<dbReference type="PROSITE" id="PS51651">
    <property type="entry name" value="DOCKER"/>
    <property type="match status" value="1"/>
</dbReference>
<protein>
    <recommendedName>
        <fullName evidence="10">Dedicator of cytokinesis 9</fullName>
    </recommendedName>
</protein>
<feature type="domain" description="PH" evidence="5">
    <location>
        <begin position="1"/>
        <end position="97"/>
    </location>
</feature>
<dbReference type="PROSITE" id="PS51650">
    <property type="entry name" value="C2_DOCK"/>
    <property type="match status" value="1"/>
</dbReference>
<evidence type="ECO:0000256" key="4">
    <source>
        <dbReference type="SAM" id="Coils"/>
    </source>
</evidence>
<evidence type="ECO:0000259" key="7">
    <source>
        <dbReference type="PROSITE" id="PS51651"/>
    </source>
</evidence>
<dbReference type="Gene3D" id="1.20.58.740">
    <property type="match status" value="1"/>
</dbReference>
<evidence type="ECO:0000313" key="8">
    <source>
        <dbReference type="Ensembl" id="ENSAZOP00000030171.1"/>
    </source>
</evidence>
<dbReference type="PANTHER" id="PTHR23317:SF77">
    <property type="entry name" value="DEDICATOR OF CYTOKINESIS PROTEIN 9"/>
    <property type="match status" value="1"/>
</dbReference>
<dbReference type="CDD" id="cd11698">
    <property type="entry name" value="DHR2_DOCK9"/>
    <property type="match status" value="1"/>
</dbReference>
<dbReference type="Pfam" id="PF14429">
    <property type="entry name" value="DOCK-C2"/>
    <property type="match status" value="1"/>
</dbReference>
<keyword evidence="1" id="KW-0597">Phosphoprotein</keyword>
<dbReference type="Gene3D" id="2.60.40.150">
    <property type="entry name" value="C2 domain"/>
    <property type="match status" value="1"/>
</dbReference>
<feature type="coiled-coil region" evidence="4">
    <location>
        <begin position="1674"/>
        <end position="1701"/>
    </location>
</feature>
<dbReference type="InterPro" id="IPR001849">
    <property type="entry name" value="PH_domain"/>
</dbReference>